<dbReference type="Gene3D" id="3.40.50.620">
    <property type="entry name" value="HUPs"/>
    <property type="match status" value="1"/>
</dbReference>
<dbReference type="EMBL" id="DSOL01000190">
    <property type="protein sequence ID" value="HEN28308.1"/>
    <property type="molecule type" value="Genomic_DNA"/>
</dbReference>
<comment type="pathway">
    <text evidence="8">Cofactor biosynthesis; NAD(+) biosynthesis; NAD(+) from deamido-NAD(+) (ammonia route): step 1/1.</text>
</comment>
<dbReference type="InterPro" id="IPR003694">
    <property type="entry name" value="NAD_synthase"/>
</dbReference>
<sequence>MDVNIEIYLKEEELKLFKEIIVNSIKSRLESVKASIGIVALSGGVDSSLVAVLSKEAIGDKLLCLIMPEENISPQEDIEHALELVKKFDINYRIIDIKGAVEWFKNRFDEIDFKDKNERLAVANVKPRVRMILNYLYANALNGIVIGTSNKTELLLGYGTKYGDIAVDFYPIGDLYKTQVWQLADYVGIPTEIVRKKPSAGLWVGQTDEEELGHTYYEIDRVLYCLVELELSVRETSKILNISEEAVNDIYRRVVASEHKRKIPIITRLSRMCLDKDWKYPVDRH</sequence>
<accession>A0A7C2K287</accession>
<dbReference type="Pfam" id="PF02540">
    <property type="entry name" value="NAD_synthase"/>
    <property type="match status" value="1"/>
</dbReference>
<dbReference type="CDD" id="cd00553">
    <property type="entry name" value="NAD_synthase"/>
    <property type="match status" value="1"/>
</dbReference>
<evidence type="ECO:0000256" key="7">
    <source>
        <dbReference type="ARBA" id="ARBA00023027"/>
    </source>
</evidence>
<dbReference type="GO" id="GO:0009435">
    <property type="term" value="P:NAD+ biosynthetic process"/>
    <property type="evidence" value="ECO:0007669"/>
    <property type="project" value="UniProtKB-UniRule"/>
</dbReference>
<keyword evidence="2 8" id="KW-0436">Ligase</keyword>
<evidence type="ECO:0000256" key="5">
    <source>
        <dbReference type="ARBA" id="ARBA00022840"/>
    </source>
</evidence>
<keyword evidence="5 8" id="KW-0067">ATP-binding</keyword>
<dbReference type="SUPFAM" id="SSF52402">
    <property type="entry name" value="Adenine nucleotide alpha hydrolases-like"/>
    <property type="match status" value="1"/>
</dbReference>
<comment type="catalytic activity">
    <reaction evidence="8 10">
        <text>deamido-NAD(+) + NH4(+) + ATP = AMP + diphosphate + NAD(+) + H(+)</text>
        <dbReference type="Rhea" id="RHEA:21188"/>
        <dbReference type="ChEBI" id="CHEBI:15378"/>
        <dbReference type="ChEBI" id="CHEBI:28938"/>
        <dbReference type="ChEBI" id="CHEBI:30616"/>
        <dbReference type="ChEBI" id="CHEBI:33019"/>
        <dbReference type="ChEBI" id="CHEBI:57540"/>
        <dbReference type="ChEBI" id="CHEBI:58437"/>
        <dbReference type="ChEBI" id="CHEBI:456215"/>
        <dbReference type="EC" id="6.3.1.5"/>
    </reaction>
</comment>
<name>A0A7C2K287_UNCW3</name>
<reference evidence="12" key="1">
    <citation type="journal article" date="2020" name="mSystems">
        <title>Genome- and Community-Level Interaction Insights into Carbon Utilization and Element Cycling Functions of Hydrothermarchaeota in Hydrothermal Sediment.</title>
        <authorList>
            <person name="Zhou Z."/>
            <person name="Liu Y."/>
            <person name="Xu W."/>
            <person name="Pan J."/>
            <person name="Luo Z.H."/>
            <person name="Li M."/>
        </authorList>
    </citation>
    <scope>NUCLEOTIDE SEQUENCE [LARGE SCALE GENOMIC DNA]</scope>
    <source>
        <strain evidence="12">SpSt-34</strain>
        <strain evidence="13">SpSt-69</strain>
    </source>
</reference>
<keyword evidence="4 8" id="KW-0547">Nucleotide-binding</keyword>
<comment type="function">
    <text evidence="8">Catalyzes the ATP-dependent amidation of deamido-NAD to form NAD. Uses ammonia as a nitrogen source.</text>
</comment>
<evidence type="ECO:0000313" key="12">
    <source>
        <dbReference type="EMBL" id="HEN28308.1"/>
    </source>
</evidence>
<comment type="subunit">
    <text evidence="8">Homodimer.</text>
</comment>
<dbReference type="InterPro" id="IPR022926">
    <property type="entry name" value="NH(3)-dep_NAD(+)_synth"/>
</dbReference>
<dbReference type="InterPro" id="IPR014729">
    <property type="entry name" value="Rossmann-like_a/b/a_fold"/>
</dbReference>
<feature type="binding site" description="in other chain" evidence="8">
    <location>
        <position position="161"/>
    </location>
    <ligand>
        <name>deamido-NAD(+)</name>
        <dbReference type="ChEBI" id="CHEBI:58437"/>
        <note>ligand shared between two neighboring subunits</note>
    </ligand>
</feature>
<feature type="binding site" description="in other chain" evidence="8">
    <location>
        <position position="128"/>
    </location>
    <ligand>
        <name>deamido-NAD(+)</name>
        <dbReference type="ChEBI" id="CHEBI:58437"/>
        <note>ligand shared between two neighboring subunits</note>
    </ligand>
</feature>
<dbReference type="GO" id="GO:0003952">
    <property type="term" value="F:NAD+ synthase (glutamine-hydrolyzing) activity"/>
    <property type="evidence" value="ECO:0007669"/>
    <property type="project" value="InterPro"/>
</dbReference>
<evidence type="ECO:0000256" key="6">
    <source>
        <dbReference type="ARBA" id="ARBA00022842"/>
    </source>
</evidence>
<feature type="binding site" evidence="8">
    <location>
        <begin position="40"/>
        <end position="47"/>
    </location>
    <ligand>
        <name>ATP</name>
        <dbReference type="ChEBI" id="CHEBI:30616"/>
    </ligand>
</feature>
<evidence type="ECO:0000259" key="11">
    <source>
        <dbReference type="Pfam" id="PF02540"/>
    </source>
</evidence>
<feature type="binding site" evidence="8">
    <location>
        <position position="177"/>
    </location>
    <ligand>
        <name>ATP</name>
        <dbReference type="ChEBI" id="CHEBI:30616"/>
    </ligand>
</feature>
<organism evidence="12">
    <name type="scientific">candidate division WOR-3 bacterium</name>
    <dbReference type="NCBI Taxonomy" id="2052148"/>
    <lineage>
        <taxon>Bacteria</taxon>
        <taxon>Bacteria division WOR-3</taxon>
    </lineage>
</organism>
<evidence type="ECO:0000313" key="13">
    <source>
        <dbReference type="EMBL" id="HGL17097.1"/>
    </source>
</evidence>
<evidence type="ECO:0000256" key="2">
    <source>
        <dbReference type="ARBA" id="ARBA00022598"/>
    </source>
</evidence>
<proteinExistence type="inferred from homology"/>
<dbReference type="GO" id="GO:0046872">
    <property type="term" value="F:metal ion binding"/>
    <property type="evidence" value="ECO:0007669"/>
    <property type="project" value="UniProtKB-KW"/>
</dbReference>
<dbReference type="AlphaFoldDB" id="A0A7C2K287"/>
<keyword evidence="6 8" id="KW-0460">Magnesium</keyword>
<dbReference type="NCBIfam" id="NF010587">
    <property type="entry name" value="PRK13980.1"/>
    <property type="match status" value="1"/>
</dbReference>
<comment type="caution">
    <text evidence="12">The sequence shown here is derived from an EMBL/GenBank/DDBJ whole genome shotgun (WGS) entry which is preliminary data.</text>
</comment>
<gene>
    <name evidence="8" type="primary">nadE</name>
    <name evidence="12" type="ORF">ENQ77_06645</name>
    <name evidence="13" type="ORF">ENU66_01990</name>
</gene>
<feature type="binding site" evidence="8">
    <location>
        <position position="153"/>
    </location>
    <ligand>
        <name>Mg(2+)</name>
        <dbReference type="ChEBI" id="CHEBI:18420"/>
    </ligand>
</feature>
<dbReference type="NCBIfam" id="TIGR00552">
    <property type="entry name" value="nadE"/>
    <property type="match status" value="1"/>
</dbReference>
<dbReference type="InterPro" id="IPR022310">
    <property type="entry name" value="NAD/GMP_synthase"/>
</dbReference>
<dbReference type="GO" id="GO:0005524">
    <property type="term" value="F:ATP binding"/>
    <property type="evidence" value="ECO:0007669"/>
    <property type="project" value="UniProtKB-UniRule"/>
</dbReference>
<evidence type="ECO:0000256" key="1">
    <source>
        <dbReference type="ARBA" id="ARBA00005859"/>
    </source>
</evidence>
<dbReference type="UniPathway" id="UPA00253">
    <property type="reaction ID" value="UER00333"/>
</dbReference>
<evidence type="ECO:0000256" key="8">
    <source>
        <dbReference type="HAMAP-Rule" id="MF_00193"/>
    </source>
</evidence>
<feature type="binding site" evidence="8">
    <location>
        <position position="168"/>
    </location>
    <ligand>
        <name>deamido-NAD(+)</name>
        <dbReference type="ChEBI" id="CHEBI:58437"/>
        <note>ligand shared between two neighboring subunits</note>
    </ligand>
</feature>
<dbReference type="PANTHER" id="PTHR23090:SF9">
    <property type="entry name" value="GLUTAMINE-DEPENDENT NAD(+) SYNTHETASE"/>
    <property type="match status" value="1"/>
</dbReference>
<dbReference type="GO" id="GO:0004359">
    <property type="term" value="F:glutaminase activity"/>
    <property type="evidence" value="ECO:0007669"/>
    <property type="project" value="InterPro"/>
</dbReference>
<dbReference type="GO" id="GO:0005737">
    <property type="term" value="C:cytoplasm"/>
    <property type="evidence" value="ECO:0007669"/>
    <property type="project" value="InterPro"/>
</dbReference>
<dbReference type="EC" id="6.3.1.5" evidence="8 10"/>
<feature type="binding site" description="in other chain" evidence="8">
    <location>
        <begin position="259"/>
        <end position="260"/>
    </location>
    <ligand>
        <name>deamido-NAD(+)</name>
        <dbReference type="ChEBI" id="CHEBI:58437"/>
        <note>ligand shared between two neighboring subunits</note>
    </ligand>
</feature>
<feature type="binding site" evidence="8">
    <location>
        <position position="46"/>
    </location>
    <ligand>
        <name>Mg(2+)</name>
        <dbReference type="ChEBI" id="CHEBI:18420"/>
    </ligand>
</feature>
<dbReference type="EMBL" id="DTDJ01000018">
    <property type="protein sequence ID" value="HGL17097.1"/>
    <property type="molecule type" value="Genomic_DNA"/>
</dbReference>
<dbReference type="PANTHER" id="PTHR23090">
    <property type="entry name" value="NH 3 /GLUTAMINE-DEPENDENT NAD + SYNTHETASE"/>
    <property type="match status" value="1"/>
</dbReference>
<dbReference type="GO" id="GO:0008795">
    <property type="term" value="F:NAD+ synthase activity"/>
    <property type="evidence" value="ECO:0007669"/>
    <property type="project" value="UniProtKB-UniRule"/>
</dbReference>
<evidence type="ECO:0000256" key="4">
    <source>
        <dbReference type="ARBA" id="ARBA00022741"/>
    </source>
</evidence>
<feature type="domain" description="NAD/GMP synthase" evidence="11">
    <location>
        <begin position="21"/>
        <end position="264"/>
    </location>
</feature>
<dbReference type="HAMAP" id="MF_00193">
    <property type="entry name" value="NadE_ammonia_dep"/>
    <property type="match status" value="1"/>
</dbReference>
<evidence type="ECO:0000256" key="3">
    <source>
        <dbReference type="ARBA" id="ARBA00022723"/>
    </source>
</evidence>
<keyword evidence="3 8" id="KW-0479">Metal-binding</keyword>
<feature type="binding site" evidence="8">
    <location>
        <position position="199"/>
    </location>
    <ligand>
        <name>ATP</name>
        <dbReference type="ChEBI" id="CHEBI:30616"/>
    </ligand>
</feature>
<comment type="similarity">
    <text evidence="1 8 9">Belongs to the NAD synthetase family.</text>
</comment>
<dbReference type="FunFam" id="3.40.50.620:FF:000106">
    <property type="entry name" value="Glutamine-dependent NAD(+) synthetase"/>
    <property type="match status" value="1"/>
</dbReference>
<evidence type="ECO:0000256" key="9">
    <source>
        <dbReference type="RuleBase" id="RU003811"/>
    </source>
</evidence>
<keyword evidence="7 8" id="KW-0520">NAD</keyword>
<feature type="binding site" evidence="8">
    <location>
        <position position="148"/>
    </location>
    <ligand>
        <name>ATP</name>
        <dbReference type="ChEBI" id="CHEBI:30616"/>
    </ligand>
</feature>
<evidence type="ECO:0000256" key="10">
    <source>
        <dbReference type="RuleBase" id="RU003812"/>
    </source>
</evidence>
<protein>
    <recommendedName>
        <fullName evidence="8 10">NH(3)-dependent NAD(+) synthetase</fullName>
        <ecNumber evidence="8 10">6.3.1.5</ecNumber>
    </recommendedName>
</protein>